<organism evidence="6 7">
    <name type="scientific">Seohaeicola nanhaiensis</name>
    <dbReference type="NCBI Taxonomy" id="1387282"/>
    <lineage>
        <taxon>Bacteria</taxon>
        <taxon>Pseudomonadati</taxon>
        <taxon>Pseudomonadota</taxon>
        <taxon>Alphaproteobacteria</taxon>
        <taxon>Rhodobacterales</taxon>
        <taxon>Roseobacteraceae</taxon>
        <taxon>Seohaeicola</taxon>
    </lineage>
</organism>
<keyword evidence="3" id="KW-0804">Transcription</keyword>
<evidence type="ECO:0000259" key="5">
    <source>
        <dbReference type="PROSITE" id="PS51078"/>
    </source>
</evidence>
<dbReference type="Gene3D" id="1.10.10.10">
    <property type="entry name" value="Winged helix-like DNA-binding domain superfamily/Winged helix DNA-binding domain"/>
    <property type="match status" value="1"/>
</dbReference>
<dbReference type="SUPFAM" id="SSF55781">
    <property type="entry name" value="GAF domain-like"/>
    <property type="match status" value="1"/>
</dbReference>
<dbReference type="Gene3D" id="3.30.450.40">
    <property type="match status" value="1"/>
</dbReference>
<dbReference type="SUPFAM" id="SSF46785">
    <property type="entry name" value="Winged helix' DNA-binding domain"/>
    <property type="match status" value="1"/>
</dbReference>
<reference evidence="7" key="1">
    <citation type="journal article" date="2019" name="Int. J. Syst. Evol. Microbiol.">
        <title>The Global Catalogue of Microorganisms (GCM) 10K type strain sequencing project: providing services to taxonomists for standard genome sequencing and annotation.</title>
        <authorList>
            <consortium name="The Broad Institute Genomics Platform"/>
            <consortium name="The Broad Institute Genome Sequencing Center for Infectious Disease"/>
            <person name="Wu L."/>
            <person name="Ma J."/>
        </authorList>
    </citation>
    <scope>NUCLEOTIDE SEQUENCE [LARGE SCALE GENOMIC DNA]</scope>
    <source>
        <strain evidence="7">CGMCC 4.7283</strain>
    </source>
</reference>
<feature type="domain" description="IclR-ED" evidence="5">
    <location>
        <begin position="57"/>
        <end position="247"/>
    </location>
</feature>
<dbReference type="InterPro" id="IPR036388">
    <property type="entry name" value="WH-like_DNA-bd_sf"/>
</dbReference>
<dbReference type="Proteomes" id="UP001595973">
    <property type="component" value="Unassembled WGS sequence"/>
</dbReference>
<proteinExistence type="predicted"/>
<dbReference type="PROSITE" id="PS51078">
    <property type="entry name" value="ICLR_ED"/>
    <property type="match status" value="1"/>
</dbReference>
<evidence type="ECO:0000313" key="6">
    <source>
        <dbReference type="EMBL" id="MFC4669137.1"/>
    </source>
</evidence>
<evidence type="ECO:0000256" key="2">
    <source>
        <dbReference type="ARBA" id="ARBA00023125"/>
    </source>
</evidence>
<feature type="domain" description="HTH iclR-type" evidence="4">
    <location>
        <begin position="1"/>
        <end position="63"/>
    </location>
</feature>
<keyword evidence="2" id="KW-0238">DNA-binding</keyword>
<gene>
    <name evidence="6" type="ORF">ACFO5X_11270</name>
</gene>
<evidence type="ECO:0000259" key="4">
    <source>
        <dbReference type="PROSITE" id="PS51077"/>
    </source>
</evidence>
<evidence type="ECO:0000256" key="1">
    <source>
        <dbReference type="ARBA" id="ARBA00023015"/>
    </source>
</evidence>
<dbReference type="SMART" id="SM00346">
    <property type="entry name" value="HTH_ICLR"/>
    <property type="match status" value="1"/>
</dbReference>
<accession>A0ABV9KG59</accession>
<evidence type="ECO:0000313" key="7">
    <source>
        <dbReference type="Proteomes" id="UP001595973"/>
    </source>
</evidence>
<dbReference type="InterPro" id="IPR050707">
    <property type="entry name" value="HTH_MetabolicPath_Reg"/>
</dbReference>
<dbReference type="PANTHER" id="PTHR30136">
    <property type="entry name" value="HELIX-TURN-HELIX TRANSCRIPTIONAL REGULATOR, ICLR FAMILY"/>
    <property type="match status" value="1"/>
</dbReference>
<dbReference type="InterPro" id="IPR029016">
    <property type="entry name" value="GAF-like_dom_sf"/>
</dbReference>
<dbReference type="Pfam" id="PF09339">
    <property type="entry name" value="HTH_IclR"/>
    <property type="match status" value="1"/>
</dbReference>
<dbReference type="PANTHER" id="PTHR30136:SF24">
    <property type="entry name" value="HTH-TYPE TRANSCRIPTIONAL REPRESSOR ALLR"/>
    <property type="match status" value="1"/>
</dbReference>
<keyword evidence="1" id="KW-0805">Transcription regulation</keyword>
<dbReference type="InterPro" id="IPR014757">
    <property type="entry name" value="Tscrpt_reg_IclR_C"/>
</dbReference>
<protein>
    <submittedName>
        <fullName evidence="6">IclR family transcriptional regulator</fullName>
    </submittedName>
</protein>
<dbReference type="Pfam" id="PF01614">
    <property type="entry name" value="IclR_C"/>
    <property type="match status" value="1"/>
</dbReference>
<comment type="caution">
    <text evidence="6">The sequence shown here is derived from an EMBL/GenBank/DDBJ whole genome shotgun (WGS) entry which is preliminary data.</text>
</comment>
<dbReference type="EMBL" id="JBHSGI010000009">
    <property type="protein sequence ID" value="MFC4669137.1"/>
    <property type="molecule type" value="Genomic_DNA"/>
</dbReference>
<dbReference type="RefSeq" id="WP_380717546.1">
    <property type="nucleotide sequence ID" value="NZ_JBHSGI010000009.1"/>
</dbReference>
<name>A0ABV9KG59_9RHOB</name>
<dbReference type="PROSITE" id="PS51077">
    <property type="entry name" value="HTH_ICLR"/>
    <property type="match status" value="1"/>
</dbReference>
<keyword evidence="7" id="KW-1185">Reference proteome</keyword>
<evidence type="ECO:0000256" key="3">
    <source>
        <dbReference type="ARBA" id="ARBA00023163"/>
    </source>
</evidence>
<sequence>MGTVSKALSLLGFFGHTRSAIGLSDFARLSGMNKATVYRMLSELQAQGFVEQVGGDRAYRLGPEVLRLAALRELATPMLAVSREVLQRLCDATGETAHVSIVQGTRLNALAHTYATRHATRVMMDDAEVLPFHATASGLAVLAFAPEALRSEVLAAPLPRFTPKTVTEPERLADLLRGFRARGISESVSGLEADVHAHAAPVFGAGEAPIGAIAVAAPVSRMTPAQKRIIEAELRRAARDLTLRTGGFWPADYPQPIPAEEMTS</sequence>
<dbReference type="InterPro" id="IPR036390">
    <property type="entry name" value="WH_DNA-bd_sf"/>
</dbReference>
<dbReference type="InterPro" id="IPR005471">
    <property type="entry name" value="Tscrpt_reg_IclR_N"/>
</dbReference>